<evidence type="ECO:0000313" key="2">
    <source>
        <dbReference type="EMBL" id="APX24857.1"/>
    </source>
</evidence>
<organism evidence="2 3">
    <name type="scientific">Salipiger profundus</name>
    <dbReference type="NCBI Taxonomy" id="1229727"/>
    <lineage>
        <taxon>Bacteria</taxon>
        <taxon>Pseudomonadati</taxon>
        <taxon>Pseudomonadota</taxon>
        <taxon>Alphaproteobacteria</taxon>
        <taxon>Rhodobacterales</taxon>
        <taxon>Roseobacteraceae</taxon>
        <taxon>Salipiger</taxon>
    </lineage>
</organism>
<dbReference type="Gene3D" id="2.60.120.380">
    <property type="match status" value="1"/>
</dbReference>
<name>A0A1U7D9K1_9RHOB</name>
<feature type="signal peptide" evidence="1">
    <location>
        <begin position="1"/>
        <end position="19"/>
    </location>
</feature>
<feature type="chain" id="PRO_5010566592" evidence="1">
    <location>
        <begin position="20"/>
        <end position="113"/>
    </location>
</feature>
<dbReference type="Proteomes" id="UP000186559">
    <property type="component" value="Chromosome"/>
</dbReference>
<accession>A0A1U7D9K1</accession>
<dbReference type="PROSITE" id="PS51257">
    <property type="entry name" value="PROKAR_LIPOPROTEIN"/>
    <property type="match status" value="1"/>
</dbReference>
<keyword evidence="1" id="KW-0732">Signal</keyword>
<dbReference type="AlphaFoldDB" id="A0A1U7D9K1"/>
<reference evidence="2 3" key="1">
    <citation type="submission" date="2016-03" db="EMBL/GenBank/DDBJ databases">
        <title>Deep-sea bacteria in the southern Pacific.</title>
        <authorList>
            <person name="Tang K."/>
        </authorList>
    </citation>
    <scope>NUCLEOTIDE SEQUENCE [LARGE SCALE GENOMIC DNA]</scope>
    <source>
        <strain evidence="2 3">JLT2016</strain>
    </source>
</reference>
<dbReference type="KEGG" id="tpro:Ga0080559_TMP4061"/>
<evidence type="ECO:0000256" key="1">
    <source>
        <dbReference type="SAM" id="SignalP"/>
    </source>
</evidence>
<sequence precursor="true">MRLVLLLLGGLLAASSASAACSEIRFAPGASAGEVKGQVIDGEPRCFTFGAGSGQSARLQIFGSDNTCFTVPGIADCRDELTFGTDRRDYQVNVFQLFRKPSHDPFTLRLTIK</sequence>
<protein>
    <submittedName>
        <fullName evidence="2">Uncharacterized protein</fullName>
    </submittedName>
</protein>
<dbReference type="EMBL" id="CP014796">
    <property type="protein sequence ID" value="APX24857.1"/>
    <property type="molecule type" value="Genomic_DNA"/>
</dbReference>
<evidence type="ECO:0000313" key="3">
    <source>
        <dbReference type="Proteomes" id="UP000186559"/>
    </source>
</evidence>
<dbReference type="OrthoDB" id="7866630at2"/>
<dbReference type="RefSeq" id="WP_017466984.1">
    <property type="nucleotide sequence ID" value="NZ_BMEW01000001.1"/>
</dbReference>
<keyword evidence="3" id="KW-1185">Reference proteome</keyword>
<gene>
    <name evidence="2" type="ORF">Ga0080559_TMP4061</name>
</gene>
<proteinExistence type="predicted"/>